<dbReference type="AlphaFoldDB" id="A0A7C5NYN7"/>
<evidence type="ECO:0000313" key="1">
    <source>
        <dbReference type="EMBL" id="HHI00008.1"/>
    </source>
</evidence>
<accession>A0A7C5NYN7</accession>
<reference evidence="1" key="1">
    <citation type="journal article" date="2020" name="mSystems">
        <title>Genome- and Community-Level Interaction Insights into Carbon Utilization and Element Cycling Functions of Hydrothermarchaeota in Hydrothermal Sediment.</title>
        <authorList>
            <person name="Zhou Z."/>
            <person name="Liu Y."/>
            <person name="Xu W."/>
            <person name="Pan J."/>
            <person name="Luo Z.H."/>
            <person name="Li M."/>
        </authorList>
    </citation>
    <scope>NUCLEOTIDE SEQUENCE [LARGE SCALE GENOMIC DNA]</scope>
    <source>
        <strain evidence="1">HyVt-93</strain>
    </source>
</reference>
<gene>
    <name evidence="1" type="ORF">ENL40_00775</name>
</gene>
<dbReference type="Proteomes" id="UP000886217">
    <property type="component" value="Unassembled WGS sequence"/>
</dbReference>
<comment type="caution">
    <text evidence="1">The sequence shown here is derived from an EMBL/GenBank/DDBJ whole genome shotgun (WGS) entry which is preliminary data.</text>
</comment>
<sequence>MEFPSILSATLIFISHSLETRIKTKASPFRAGEGQTAITYQHQVAVLRVTGLDGTKHYYVPENIRRLTKPLRKEAEKLTSAVNPEPLNARSVDKLLLESRKMADECLNYIKRNHELTFVESYNNFAAPTAGSLDSDVVVAVAPSKAAIFKGEDYKKAITVLSSMKEPWKTVTEDILPLLRPEEVVEFGPGSVEGIFDVILKALGEV</sequence>
<protein>
    <submittedName>
        <fullName evidence="1">ATPase</fullName>
    </submittedName>
</protein>
<organism evidence="1">
    <name type="scientific">Thermococcus litoralis</name>
    <dbReference type="NCBI Taxonomy" id="2265"/>
    <lineage>
        <taxon>Archaea</taxon>
        <taxon>Methanobacteriati</taxon>
        <taxon>Methanobacteriota</taxon>
        <taxon>Thermococci</taxon>
        <taxon>Thermococcales</taxon>
        <taxon>Thermococcaceae</taxon>
        <taxon>Thermococcus</taxon>
    </lineage>
</organism>
<dbReference type="EMBL" id="DRTU01000036">
    <property type="protein sequence ID" value="HHI00008.1"/>
    <property type="molecule type" value="Genomic_DNA"/>
</dbReference>
<name>A0A7C5NYN7_THELI</name>
<proteinExistence type="predicted"/>